<dbReference type="PANTHER" id="PTHR48106:SF18">
    <property type="entry name" value="QUINONE OXIDOREDUCTASE PIG3"/>
    <property type="match status" value="1"/>
</dbReference>
<dbReference type="Gene3D" id="3.40.50.720">
    <property type="entry name" value="NAD(P)-binding Rossmann-like Domain"/>
    <property type="match status" value="1"/>
</dbReference>
<dbReference type="RefSeq" id="WP_025421347.1">
    <property type="nucleotide sequence ID" value="NZ_CP006569.1"/>
</dbReference>
<reference evidence="4 5" key="1">
    <citation type="journal article" date="2014" name="Genome Biol. Evol.">
        <title>Genome degeneration and adaptation in a nascent stage of symbiosis.</title>
        <authorList>
            <person name="Oakeson K.F."/>
            <person name="Gil R."/>
            <person name="Clayton A.L."/>
            <person name="Dunn D.M."/>
            <person name="von Niederhausern A.C."/>
            <person name="Hamil C."/>
            <person name="Aoyagi A."/>
            <person name="Duval B."/>
            <person name="Baca A."/>
            <person name="Silva F.J."/>
            <person name="Vallier A."/>
            <person name="Jackson D.G."/>
            <person name="Latorre A."/>
            <person name="Weiss R.B."/>
            <person name="Heddi A."/>
            <person name="Moya A."/>
            <person name="Dale C."/>
        </authorList>
    </citation>
    <scope>NUCLEOTIDE SEQUENCE [LARGE SCALE GENOMIC DNA]</scope>
    <source>
        <strain evidence="4 5">HS1</strain>
    </source>
</reference>
<dbReference type="InterPro" id="IPR036291">
    <property type="entry name" value="NAD(P)-bd_dom_sf"/>
</dbReference>
<feature type="domain" description="Alcohol dehydrogenase-like N-terminal" evidence="3">
    <location>
        <begin position="28"/>
        <end position="110"/>
    </location>
</feature>
<evidence type="ECO:0000259" key="3">
    <source>
        <dbReference type="Pfam" id="PF08240"/>
    </source>
</evidence>
<dbReference type="GO" id="GO:0016651">
    <property type="term" value="F:oxidoreductase activity, acting on NAD(P)H"/>
    <property type="evidence" value="ECO:0007669"/>
    <property type="project" value="TreeGrafter"/>
</dbReference>
<keyword evidence="1" id="KW-0521">NADP</keyword>
<dbReference type="HOGENOM" id="CLU_026673_17_2_6"/>
<gene>
    <name evidence="4" type="ORF">Sant_1147</name>
</gene>
<dbReference type="Gene3D" id="3.90.180.10">
    <property type="entry name" value="Medium-chain alcohol dehydrogenases, catalytic domain"/>
    <property type="match status" value="1"/>
</dbReference>
<dbReference type="EMBL" id="CP006569">
    <property type="protein sequence ID" value="AHF76218.1"/>
    <property type="molecule type" value="Genomic_DNA"/>
</dbReference>
<protein>
    <submittedName>
        <fullName evidence="4">Alcohol dehydrogenase GroES domain-containing protein</fullName>
    </submittedName>
</protein>
<sequence length="313" mass="33957">MNRALWYRRFGHPEAVLSLETAPLSTPGADQVQVMMIAAPINPSDVIPITGAYAHRVQPPRVAGYEGLGQVVATSSTSPFRLGQRVLPLRGDGTWQQRLNCNGQWLVPVPEDIADDTALRGYINPLAAQLMLRRWPVRDRQIILTAAGSDCARLLGQWALAGGARRVIGLHRAPEHAPRLRRLGIQPLTMDRQDEILRLAAHSSLVFDAVGGPLGGALLAGLPPAATLVSYGLLSGQSVPVTPGGAVPQRFHLRDALAGMSVSDWQNAFTALWPLLRRAQLSPLAPFPLSRWREALSLFYRSGRAVKPLLCLA</sequence>
<name>W0HVN8_9GAMM</name>
<evidence type="ECO:0000313" key="4">
    <source>
        <dbReference type="EMBL" id="AHF76218.1"/>
    </source>
</evidence>
<dbReference type="CDD" id="cd05282">
    <property type="entry name" value="ETR_like"/>
    <property type="match status" value="1"/>
</dbReference>
<keyword evidence="2" id="KW-0560">Oxidoreductase</keyword>
<dbReference type="KEGG" id="sod:Sant_1147"/>
<organism evidence="4 5">
    <name type="scientific">Sodalis praecaptivus</name>
    <dbReference type="NCBI Taxonomy" id="1239307"/>
    <lineage>
        <taxon>Bacteria</taxon>
        <taxon>Pseudomonadati</taxon>
        <taxon>Pseudomonadota</taxon>
        <taxon>Gammaproteobacteria</taxon>
        <taxon>Enterobacterales</taxon>
        <taxon>Bruguierivoracaceae</taxon>
        <taxon>Sodalis</taxon>
    </lineage>
</organism>
<dbReference type="PANTHER" id="PTHR48106">
    <property type="entry name" value="QUINONE OXIDOREDUCTASE PIG3-RELATED"/>
    <property type="match status" value="1"/>
</dbReference>
<dbReference type="InterPro" id="IPR011032">
    <property type="entry name" value="GroES-like_sf"/>
</dbReference>
<dbReference type="SUPFAM" id="SSF50129">
    <property type="entry name" value="GroES-like"/>
    <property type="match status" value="1"/>
</dbReference>
<dbReference type="Pfam" id="PF08240">
    <property type="entry name" value="ADH_N"/>
    <property type="match status" value="1"/>
</dbReference>
<dbReference type="Proteomes" id="UP000019028">
    <property type="component" value="Chromosome"/>
</dbReference>
<evidence type="ECO:0000256" key="2">
    <source>
        <dbReference type="ARBA" id="ARBA00023002"/>
    </source>
</evidence>
<keyword evidence="5" id="KW-1185">Reference proteome</keyword>
<evidence type="ECO:0000313" key="5">
    <source>
        <dbReference type="Proteomes" id="UP000019028"/>
    </source>
</evidence>
<dbReference type="InterPro" id="IPR013154">
    <property type="entry name" value="ADH-like_N"/>
</dbReference>
<dbReference type="AlphaFoldDB" id="W0HVN8"/>
<evidence type="ECO:0000256" key="1">
    <source>
        <dbReference type="ARBA" id="ARBA00022857"/>
    </source>
</evidence>
<dbReference type="GO" id="GO:0070402">
    <property type="term" value="F:NADPH binding"/>
    <property type="evidence" value="ECO:0007669"/>
    <property type="project" value="TreeGrafter"/>
</dbReference>
<proteinExistence type="predicted"/>
<accession>W0HVN8</accession>
<dbReference type="SUPFAM" id="SSF51735">
    <property type="entry name" value="NAD(P)-binding Rossmann-fold domains"/>
    <property type="match status" value="1"/>
</dbReference>
<dbReference type="PATRIC" id="fig|1239307.3.peg.1228"/>
<dbReference type="OrthoDB" id="9788224at2"/>